<evidence type="ECO:0000313" key="2">
    <source>
        <dbReference type="EMBL" id="UZX19838.1"/>
    </source>
</evidence>
<name>A0ABY6QPV7_9ACTN</name>
<protein>
    <submittedName>
        <fullName evidence="2">Uncharacterized protein</fullName>
    </submittedName>
</protein>
<evidence type="ECO:0000256" key="1">
    <source>
        <dbReference type="SAM" id="MobiDB-lite"/>
    </source>
</evidence>
<sequence>MGRRARRRPRPPAAGLRLHTDTADRALTIPLPGRPLLSSSPTEAVEGPPGEAFALPAHTTVWWTA</sequence>
<proteinExistence type="predicted"/>
<evidence type="ECO:0000313" key="3">
    <source>
        <dbReference type="Proteomes" id="UP001164506"/>
    </source>
</evidence>
<organism evidence="2 3">
    <name type="scientific">Streptomyces tanashiensis</name>
    <dbReference type="NCBI Taxonomy" id="67367"/>
    <lineage>
        <taxon>Bacteria</taxon>
        <taxon>Bacillati</taxon>
        <taxon>Actinomycetota</taxon>
        <taxon>Actinomycetes</taxon>
        <taxon>Kitasatosporales</taxon>
        <taxon>Streptomycetaceae</taxon>
        <taxon>Streptomyces</taxon>
    </lineage>
</organism>
<gene>
    <name evidence="2" type="ORF">LDH80_03475</name>
</gene>
<dbReference type="Proteomes" id="UP001164506">
    <property type="component" value="Chromosome"/>
</dbReference>
<keyword evidence="3" id="KW-1185">Reference proteome</keyword>
<accession>A0ABY6QPV7</accession>
<dbReference type="RefSeq" id="WP_267258070.1">
    <property type="nucleotide sequence ID" value="NZ_CP084204.1"/>
</dbReference>
<dbReference type="GeneID" id="95598472"/>
<feature type="region of interest" description="Disordered" evidence="1">
    <location>
        <begin position="29"/>
        <end position="52"/>
    </location>
</feature>
<feature type="compositionally biased region" description="Low complexity" evidence="1">
    <location>
        <begin position="30"/>
        <end position="41"/>
    </location>
</feature>
<dbReference type="EMBL" id="CP084204">
    <property type="protein sequence ID" value="UZX19838.1"/>
    <property type="molecule type" value="Genomic_DNA"/>
</dbReference>
<reference evidence="2" key="1">
    <citation type="submission" date="2021-09" db="EMBL/GenBank/DDBJ databases">
        <title>Complete genome sequence and metabolic characterization of Streptomyces tanashiensis DSM 731 the producer of antibacterial Kalafungin and diverse secondary metabolites.</title>
        <authorList>
            <person name="Abbasi M.N."/>
            <person name="Anwar M.N."/>
            <person name="Alam K."/>
            <person name="Shoaib M."/>
            <person name="Lin Z."/>
            <person name="Hayat M."/>
            <person name="Ali M.I."/>
            <person name="Malik H.M.T."/>
            <person name="Ahmed I."/>
            <person name="Li A."/>
            <person name="Hailong Wang H."/>
            <person name="Zhang Y."/>
        </authorList>
    </citation>
    <scope>NUCLEOTIDE SEQUENCE</scope>
    <source>
        <strain evidence="2">Kala</strain>
    </source>
</reference>